<keyword evidence="3" id="KW-1185">Reference proteome</keyword>
<sequence length="330" mass="38001">MSKISAIITCFNVQEYIATAMQSIIDVGIDDLELIVVDDCSIDRTRTIVDTVARNLPDNVSFNPVYFSKNTVGGVASAGNAGLDMATGDVVVFIDGDDWVIPYNLKGALEQHLSGGYDFTVCDCLEYWNDTGKFTQYPEGHYWEQLPSLTNIRARRDTLLKMAPFPWRKIYSRGFLERHKIRFPVGDFFFEDNPFHWETTVKAETFDFYYRPTHVHRMARSGQTVSAKGTKYIKIFDHATIIREKLEQSGALEANRDLYLEWLFKHIIWCANHVPAGFLNEVFERAQQHVCPLSPDVFWHAIAISGFDPSNVRKMAAIYLDERFEFFREF</sequence>
<dbReference type="RefSeq" id="WP_093097261.1">
    <property type="nucleotide sequence ID" value="NZ_FOTQ01000024.1"/>
</dbReference>
<dbReference type="AlphaFoldDB" id="A0A1I4TX33"/>
<accession>A0A1I4TX33</accession>
<dbReference type="Proteomes" id="UP000199144">
    <property type="component" value="Unassembled WGS sequence"/>
</dbReference>
<protein>
    <submittedName>
        <fullName evidence="2">Glycosyltransferase involved in cell wall bisynthesis</fullName>
    </submittedName>
</protein>
<feature type="domain" description="Glycosyltransferase 2-like" evidence="1">
    <location>
        <begin position="5"/>
        <end position="165"/>
    </location>
</feature>
<keyword evidence="2" id="KW-0808">Transferase</keyword>
<gene>
    <name evidence="2" type="ORF">SAMN04488042_1245</name>
</gene>
<dbReference type="PANTHER" id="PTHR22916:SF3">
    <property type="entry name" value="UDP-GLCNAC:BETAGAL BETA-1,3-N-ACETYLGLUCOSAMINYLTRANSFERASE-LIKE PROTEIN 1"/>
    <property type="match status" value="1"/>
</dbReference>
<organism evidence="2 3">
    <name type="scientific">Shimia aestuarii</name>
    <dbReference type="NCBI Taxonomy" id="254406"/>
    <lineage>
        <taxon>Bacteria</taxon>
        <taxon>Pseudomonadati</taxon>
        <taxon>Pseudomonadota</taxon>
        <taxon>Alphaproteobacteria</taxon>
        <taxon>Rhodobacterales</taxon>
        <taxon>Roseobacteraceae</taxon>
    </lineage>
</organism>
<evidence type="ECO:0000259" key="1">
    <source>
        <dbReference type="Pfam" id="PF00535"/>
    </source>
</evidence>
<evidence type="ECO:0000313" key="3">
    <source>
        <dbReference type="Proteomes" id="UP000199144"/>
    </source>
</evidence>
<dbReference type="CDD" id="cd00761">
    <property type="entry name" value="Glyco_tranf_GTA_type"/>
    <property type="match status" value="1"/>
</dbReference>
<dbReference type="InterPro" id="IPR029044">
    <property type="entry name" value="Nucleotide-diphossugar_trans"/>
</dbReference>
<evidence type="ECO:0000313" key="2">
    <source>
        <dbReference type="EMBL" id="SFM81103.1"/>
    </source>
</evidence>
<name>A0A1I4TX33_9RHOB</name>
<dbReference type="PANTHER" id="PTHR22916">
    <property type="entry name" value="GLYCOSYLTRANSFERASE"/>
    <property type="match status" value="1"/>
</dbReference>
<dbReference type="InterPro" id="IPR001173">
    <property type="entry name" value="Glyco_trans_2-like"/>
</dbReference>
<reference evidence="2 3" key="1">
    <citation type="submission" date="2016-10" db="EMBL/GenBank/DDBJ databases">
        <authorList>
            <person name="de Groot N.N."/>
        </authorList>
    </citation>
    <scope>NUCLEOTIDE SEQUENCE [LARGE SCALE GENOMIC DNA]</scope>
    <source>
        <strain evidence="2 3">DSM 15283</strain>
    </source>
</reference>
<dbReference type="Pfam" id="PF00535">
    <property type="entry name" value="Glycos_transf_2"/>
    <property type="match status" value="1"/>
</dbReference>
<dbReference type="STRING" id="254406.SAMN04488042_1245"/>
<dbReference type="EMBL" id="FOTQ01000024">
    <property type="protein sequence ID" value="SFM81103.1"/>
    <property type="molecule type" value="Genomic_DNA"/>
</dbReference>
<dbReference type="SUPFAM" id="SSF53448">
    <property type="entry name" value="Nucleotide-diphospho-sugar transferases"/>
    <property type="match status" value="1"/>
</dbReference>
<proteinExistence type="predicted"/>
<dbReference type="OrthoDB" id="5291101at2"/>
<dbReference type="GO" id="GO:0016758">
    <property type="term" value="F:hexosyltransferase activity"/>
    <property type="evidence" value="ECO:0007669"/>
    <property type="project" value="UniProtKB-ARBA"/>
</dbReference>
<dbReference type="Gene3D" id="3.90.550.10">
    <property type="entry name" value="Spore Coat Polysaccharide Biosynthesis Protein SpsA, Chain A"/>
    <property type="match status" value="1"/>
</dbReference>